<accession>A0A813KVZ5</accession>
<dbReference type="EMBL" id="CAJNNW010032928">
    <property type="protein sequence ID" value="CAE8716239.1"/>
    <property type="molecule type" value="Genomic_DNA"/>
</dbReference>
<reference evidence="1" key="1">
    <citation type="submission" date="2021-02" db="EMBL/GenBank/DDBJ databases">
        <authorList>
            <person name="Dougan E. K."/>
            <person name="Rhodes N."/>
            <person name="Thang M."/>
            <person name="Chan C."/>
        </authorList>
    </citation>
    <scope>NUCLEOTIDE SEQUENCE</scope>
</reference>
<organism evidence="1 2">
    <name type="scientific">Polarella glacialis</name>
    <name type="common">Dinoflagellate</name>
    <dbReference type="NCBI Taxonomy" id="89957"/>
    <lineage>
        <taxon>Eukaryota</taxon>
        <taxon>Sar</taxon>
        <taxon>Alveolata</taxon>
        <taxon>Dinophyceae</taxon>
        <taxon>Suessiales</taxon>
        <taxon>Suessiaceae</taxon>
        <taxon>Polarella</taxon>
    </lineage>
</organism>
<evidence type="ECO:0000313" key="2">
    <source>
        <dbReference type="Proteomes" id="UP000626109"/>
    </source>
</evidence>
<name>A0A813KVZ5_POLGL</name>
<proteinExistence type="predicted"/>
<dbReference type="AlphaFoldDB" id="A0A813KVZ5"/>
<sequence>MNGWDLLIAGRRHLLVEIEAYVHSSAHPDPYTHGDEGQLCFGAWYFHKKGGSYKSGSFKGLDLACGCAGREVYAGLLVRSVMDAQSSDVTEGPCLVVDRILKLTGKSSIADLVAGRAAAQLPADGLQGQLQLVSAAAPRNARLWKAPRVGLVLREEGAGATHSEGRPVQFCARCYRFSTVPQRLRKWRVGFAAAAYLAGDEEAAHRLGLPKCRLQEYFSAVDAGVTHSDPRRFVGKKLVAQADLCEVLGASQSSLR</sequence>
<comment type="caution">
    <text evidence="1">The sequence shown here is derived from an EMBL/GenBank/DDBJ whole genome shotgun (WGS) entry which is preliminary data.</text>
</comment>
<protein>
    <submittedName>
        <fullName evidence="1">Uncharacterized protein</fullName>
    </submittedName>
</protein>
<gene>
    <name evidence="1" type="ORF">PGLA2088_LOCUS38971</name>
</gene>
<evidence type="ECO:0000313" key="1">
    <source>
        <dbReference type="EMBL" id="CAE8716239.1"/>
    </source>
</evidence>
<dbReference type="Proteomes" id="UP000626109">
    <property type="component" value="Unassembled WGS sequence"/>
</dbReference>